<dbReference type="Proteomes" id="UP001227101">
    <property type="component" value="Chromosome"/>
</dbReference>
<organism evidence="1 2">
    <name type="scientific">Amycolatopsis nalaikhensis</name>
    <dbReference type="NCBI Taxonomy" id="715472"/>
    <lineage>
        <taxon>Bacteria</taxon>
        <taxon>Bacillati</taxon>
        <taxon>Actinomycetota</taxon>
        <taxon>Actinomycetes</taxon>
        <taxon>Pseudonocardiales</taxon>
        <taxon>Pseudonocardiaceae</taxon>
        <taxon>Amycolatopsis</taxon>
    </lineage>
</organism>
<evidence type="ECO:0000313" key="1">
    <source>
        <dbReference type="EMBL" id="WIV59227.1"/>
    </source>
</evidence>
<evidence type="ECO:0000313" key="2">
    <source>
        <dbReference type="Proteomes" id="UP001227101"/>
    </source>
</evidence>
<gene>
    <name evidence="1" type="ORF">QP939_11650</name>
</gene>
<proteinExistence type="predicted"/>
<name>A0ABY8XU72_9PSEU</name>
<sequence>MEISTTSGIDYRAADGQEFLRLSATNPASSDGSAEGVTAQVVRDGAAHPVRLAELETGGLVVSVPKGHTATLQVTDEGRTQSLDLRTGRRGADAIPGYYPKHALTWQRNDYSGSGKTAVGGCRQATTMLMTFGLGETAVEPWGPGLGWARPGRGWLPISYISALAPVTLPDYDSIKDMPPPCAITMDFRWDLTRSVGVQTPEGEAAPARVFSDNGAGGTLVYDVPLSLTTATMVVHPAGAYHDETGHDHPISWTTPPQISRTDLLAAK</sequence>
<protein>
    <submittedName>
        <fullName evidence="1">Uncharacterized protein</fullName>
    </submittedName>
</protein>
<dbReference type="EMBL" id="CP127173">
    <property type="protein sequence ID" value="WIV59227.1"/>
    <property type="molecule type" value="Genomic_DNA"/>
</dbReference>
<keyword evidence="2" id="KW-1185">Reference proteome</keyword>
<accession>A0ABY8XU72</accession>
<reference evidence="1 2" key="1">
    <citation type="submission" date="2023-06" db="EMBL/GenBank/DDBJ databases">
        <authorList>
            <person name="Oyuntsetseg B."/>
            <person name="Kim S.B."/>
        </authorList>
    </citation>
    <scope>NUCLEOTIDE SEQUENCE [LARGE SCALE GENOMIC DNA]</scope>
    <source>
        <strain evidence="1 2">2-2</strain>
    </source>
</reference>
<dbReference type="RefSeq" id="WP_285456725.1">
    <property type="nucleotide sequence ID" value="NZ_CP127173.1"/>
</dbReference>